<gene>
    <name evidence="1" type="ORF">HHL17_28555</name>
</gene>
<dbReference type="AlphaFoldDB" id="A0A848GV19"/>
<accession>A0A848GV19</accession>
<evidence type="ECO:0000313" key="2">
    <source>
        <dbReference type="Proteomes" id="UP000583266"/>
    </source>
</evidence>
<sequence>MSGDHCPPLTRESIQEKIDQHGCFIVQVPADNYLPAFAYTIGLHQRFNHAEIICFGLSLELMASLLNDACDQIKNGASFTTSILYKGFLEDYPVQFLLVDPAYYPYYPAAGCYFYKHASFPSLQLVWPDKQSHFPWEPDFNSDWHRKQPLLDRDADFMFQEEKNVAVFTTRQVLEGKPILYAYHDEDGDWQFHSEDEPLEEDIKLVALSAIVEIDPGIVAIHHLSYGQRAWRPSAADKWEWE</sequence>
<proteinExistence type="predicted"/>
<dbReference type="EMBL" id="JABBGC010000004">
    <property type="protein sequence ID" value="NML41179.1"/>
    <property type="molecule type" value="Genomic_DNA"/>
</dbReference>
<dbReference type="RefSeq" id="WP_169228279.1">
    <property type="nucleotide sequence ID" value="NZ_JABBGC010000004.1"/>
</dbReference>
<protein>
    <submittedName>
        <fullName evidence="1">DUF4262 domain-containing protein</fullName>
    </submittedName>
</protein>
<organism evidence="1 2">
    <name type="scientific">Chitinophaga fulva</name>
    <dbReference type="NCBI Taxonomy" id="2728842"/>
    <lineage>
        <taxon>Bacteria</taxon>
        <taxon>Pseudomonadati</taxon>
        <taxon>Bacteroidota</taxon>
        <taxon>Chitinophagia</taxon>
        <taxon>Chitinophagales</taxon>
        <taxon>Chitinophagaceae</taxon>
        <taxon>Chitinophaga</taxon>
    </lineage>
</organism>
<keyword evidence="2" id="KW-1185">Reference proteome</keyword>
<comment type="caution">
    <text evidence="1">The sequence shown here is derived from an EMBL/GenBank/DDBJ whole genome shotgun (WGS) entry which is preliminary data.</text>
</comment>
<dbReference type="Pfam" id="PF14081">
    <property type="entry name" value="DUF4262"/>
    <property type="match status" value="1"/>
</dbReference>
<dbReference type="InterPro" id="IPR025358">
    <property type="entry name" value="DUF4262"/>
</dbReference>
<name>A0A848GV19_9BACT</name>
<dbReference type="Proteomes" id="UP000583266">
    <property type="component" value="Unassembled WGS sequence"/>
</dbReference>
<evidence type="ECO:0000313" key="1">
    <source>
        <dbReference type="EMBL" id="NML41179.1"/>
    </source>
</evidence>
<reference evidence="1 2" key="1">
    <citation type="submission" date="2020-04" db="EMBL/GenBank/DDBJ databases">
        <title>Chitinophaga sp. G-6-1-13 sp. nov., isolated from soil.</title>
        <authorList>
            <person name="Dahal R.H."/>
            <person name="Chaudhary D.K."/>
        </authorList>
    </citation>
    <scope>NUCLEOTIDE SEQUENCE [LARGE SCALE GENOMIC DNA]</scope>
    <source>
        <strain evidence="1 2">G-6-1-13</strain>
    </source>
</reference>